<evidence type="ECO:0000313" key="2">
    <source>
        <dbReference type="EMBL" id="DAD29585.1"/>
    </source>
</evidence>
<comment type="caution">
    <text evidence="2">The sequence shown here is derived from an EMBL/GenBank/DDBJ whole genome shotgun (WGS) entry which is preliminary data.</text>
</comment>
<dbReference type="AlphaFoldDB" id="A0A822YF60"/>
<feature type="region of interest" description="Disordered" evidence="1">
    <location>
        <begin position="485"/>
        <end position="517"/>
    </location>
</feature>
<dbReference type="EMBL" id="DUZY01000002">
    <property type="protein sequence ID" value="DAD29585.1"/>
    <property type="molecule type" value="Genomic_DNA"/>
</dbReference>
<feature type="compositionally biased region" description="Polar residues" evidence="1">
    <location>
        <begin position="560"/>
        <end position="570"/>
    </location>
</feature>
<organism evidence="2 3">
    <name type="scientific">Nelumbo nucifera</name>
    <name type="common">Sacred lotus</name>
    <dbReference type="NCBI Taxonomy" id="4432"/>
    <lineage>
        <taxon>Eukaryota</taxon>
        <taxon>Viridiplantae</taxon>
        <taxon>Streptophyta</taxon>
        <taxon>Embryophyta</taxon>
        <taxon>Tracheophyta</taxon>
        <taxon>Spermatophyta</taxon>
        <taxon>Magnoliopsida</taxon>
        <taxon>Proteales</taxon>
        <taxon>Nelumbonaceae</taxon>
        <taxon>Nelumbo</taxon>
    </lineage>
</organism>
<feature type="compositionally biased region" description="Polar residues" evidence="1">
    <location>
        <begin position="489"/>
        <end position="508"/>
    </location>
</feature>
<evidence type="ECO:0000256" key="1">
    <source>
        <dbReference type="SAM" id="MobiDB-lite"/>
    </source>
</evidence>
<sequence>MILVVFLGFAELKDKVHKAMDWDLWGPPLKQDEVEGVYNMEYGWEYDFNVGCGVDLIEEDALNEKCCIEVLRRLISKADAEIEALEEGFVLLQSQLEWKEQNRHEEWFEICCNGLREKMNFLELSFQNMKGEVQSKHDDTVHSHMGGQPAKSILEIINALFKNNCHENDTQTEDVVVKDCRSDALVQKSGPPNDGKRLFNLVSTTITMDKGNELDITCRDRKIDLKLPMKSDMVTMNHPETVKVQKATYNLPTKSDVVTLNHSETEKVEEVGCASTKSSGSGSLVKLQDQWAKDTAKLEPEEVQAPVVVITDNPDNVKSSVKLQGQRKKSKSQSSQVNAQESGVALPSVPSLTSKGKRKQPGIPRTKKSDTSSSCSQKRAKKTDKLIPWMVKELTFVGNSSSISLNLLSKSRCPNRKRAKRTDQVIPCMVQEIDVVASSSNISSNPISKPGSSTKRATGESLLTPFVVQELNCLDDSSNNINLLSKSNYPSQARTKGSNQPNPSVGQELNSVANSSSELSLNSLSKSQVQSGKSTLFPSTVDEKEPSITSELLKSEADTTESLTNEQPPSKSCDIDKPINEIAGPLSFPRIDDLSILKLGQLRERAKGRGLKGYTKLPKAMLIDRLKEVG</sequence>
<evidence type="ECO:0000313" key="3">
    <source>
        <dbReference type="Proteomes" id="UP000607653"/>
    </source>
</evidence>
<feature type="region of interest" description="Disordered" evidence="1">
    <location>
        <begin position="531"/>
        <end position="577"/>
    </location>
</feature>
<feature type="region of interest" description="Disordered" evidence="1">
    <location>
        <begin position="318"/>
        <end position="380"/>
    </location>
</feature>
<proteinExistence type="predicted"/>
<gene>
    <name evidence="2" type="ORF">HUJ06_031053</name>
</gene>
<name>A0A822YF60_NELNU</name>
<reference evidence="2 3" key="1">
    <citation type="journal article" date="2020" name="Mol. Biol. Evol.">
        <title>Distinct Expression and Methylation Patterns for Genes with Different Fates following a Single Whole-Genome Duplication in Flowering Plants.</title>
        <authorList>
            <person name="Shi T."/>
            <person name="Rahmani R.S."/>
            <person name="Gugger P.F."/>
            <person name="Wang M."/>
            <person name="Li H."/>
            <person name="Zhang Y."/>
            <person name="Li Z."/>
            <person name="Wang Q."/>
            <person name="Van de Peer Y."/>
            <person name="Marchal K."/>
            <person name="Chen J."/>
        </authorList>
    </citation>
    <scope>NUCLEOTIDE SEQUENCE [LARGE SCALE GENOMIC DNA]</scope>
    <source>
        <tissue evidence="2">Leaf</tissue>
    </source>
</reference>
<keyword evidence="3" id="KW-1185">Reference proteome</keyword>
<evidence type="ECO:0008006" key="4">
    <source>
        <dbReference type="Google" id="ProtNLM"/>
    </source>
</evidence>
<accession>A0A822YF60</accession>
<protein>
    <recommendedName>
        <fullName evidence="4">Rho termination factor N-terminal domain-containing protein</fullName>
    </recommendedName>
</protein>
<dbReference type="Proteomes" id="UP000607653">
    <property type="component" value="Unassembled WGS sequence"/>
</dbReference>